<proteinExistence type="predicted"/>
<dbReference type="EMBL" id="CAHIKZ030003402">
    <property type="protein sequence ID" value="CAE1299816.1"/>
    <property type="molecule type" value="Genomic_DNA"/>
</dbReference>
<name>A0A812DG07_ACAPH</name>
<evidence type="ECO:0000313" key="3">
    <source>
        <dbReference type="Proteomes" id="UP000597762"/>
    </source>
</evidence>
<gene>
    <name evidence="2" type="ORF">SPHA_53469</name>
</gene>
<keyword evidence="1" id="KW-0175">Coiled coil</keyword>
<evidence type="ECO:0000256" key="1">
    <source>
        <dbReference type="SAM" id="Coils"/>
    </source>
</evidence>
<reference evidence="2" key="1">
    <citation type="submission" date="2021-01" db="EMBL/GenBank/DDBJ databases">
        <authorList>
            <person name="Li R."/>
            <person name="Bekaert M."/>
        </authorList>
    </citation>
    <scope>NUCLEOTIDE SEQUENCE</scope>
    <source>
        <strain evidence="2">Farmed</strain>
    </source>
</reference>
<keyword evidence="3" id="KW-1185">Reference proteome</keyword>
<sequence>MFILTQGYNINFQEEDIKQVAHVALYELVIDRMVYLLHASARFIIPLITSMKRPNSSLPSDISSNVAGSNSVGLVVKQGWRLQKILQACVTQMVGELKNKKQLIFELKEKEHNSQKTCLTSLSSSPKEKTQFHQQSSVSLSPDGSIKTSISRDECFKSSQTVETSFLPCEACSVVQESLHQTGKVVLQLFKDLNLPSRLSRHMSNFDSTKWMTTNEVMQWTAEQNKDLSVICKHFESTIQTLKASVESLEKRCCALENQKKVLEKKNSLERETQEIFQKQSSSKLQDMIKSHQIAMNEITKEKGNLESQMKNVNEKFEQSQDELQKAKDTNKRNKVEIQQLTEKLKTQTSIASEVEQLKKQIQTLKIQLEDYEKRFLECSKELNQEQAKNKSMTKHFEAIHQKQCSTLDHVEKLNDENTDLQNQLAELQDSFDEKQEKIENLEKQKQQLQHQITVNEKKMEMNSFEKEELEKIMQEMKTQNDYLQEEIKKLEEKENLLIQYPDLNGPVLDESLCSGNVMHDMELQIKANILRIELLEKQNQTLRLTLKKMNEKYELHLSNEEPVSLWNMNTTQTKIKGNYNQEAEEPGKKCIQNHNVLISKTTEKNFNADSSEKGSQKMKERQISTAVSLHNSSCLTAMRNNSALFRSKTANAIHKKPNLRDTEKVIGRMSKTSSIKTYISLKQQGKLHNDNPWGLRGKSQLTESELSSRASVPQLQTQVLSFACKRCDKMYLQAQELKIHSIYCKG</sequence>
<dbReference type="Gene3D" id="1.10.287.1490">
    <property type="match status" value="1"/>
</dbReference>
<protein>
    <recommendedName>
        <fullName evidence="4">Coiled-coil domain-containing protein 157</fullName>
    </recommendedName>
</protein>
<dbReference type="InterPro" id="IPR029681">
    <property type="entry name" value="CCDC157"/>
</dbReference>
<evidence type="ECO:0000313" key="2">
    <source>
        <dbReference type="EMBL" id="CAE1299816.1"/>
    </source>
</evidence>
<dbReference type="PANTHER" id="PTHR43696">
    <property type="entry name" value="COILED-COIL DOMAIN-CONTAINING PROTEIN 157"/>
    <property type="match status" value="1"/>
</dbReference>
<dbReference type="OrthoDB" id="10051906at2759"/>
<dbReference type="Proteomes" id="UP000597762">
    <property type="component" value="Unassembled WGS sequence"/>
</dbReference>
<organism evidence="2 3">
    <name type="scientific">Acanthosepion pharaonis</name>
    <name type="common">Pharaoh cuttlefish</name>
    <name type="synonym">Sepia pharaonis</name>
    <dbReference type="NCBI Taxonomy" id="158019"/>
    <lineage>
        <taxon>Eukaryota</taxon>
        <taxon>Metazoa</taxon>
        <taxon>Spiralia</taxon>
        <taxon>Lophotrochozoa</taxon>
        <taxon>Mollusca</taxon>
        <taxon>Cephalopoda</taxon>
        <taxon>Coleoidea</taxon>
        <taxon>Decapodiformes</taxon>
        <taxon>Sepiida</taxon>
        <taxon>Sepiina</taxon>
        <taxon>Sepiidae</taxon>
        <taxon>Acanthosepion</taxon>
    </lineage>
</organism>
<comment type="caution">
    <text evidence="2">The sequence shown here is derived from an EMBL/GenBank/DDBJ whole genome shotgun (WGS) entry which is preliminary data.</text>
</comment>
<accession>A0A812DG07</accession>
<dbReference type="PANTHER" id="PTHR43696:SF9">
    <property type="entry name" value="COILED-COIL DOMAIN-CONTAINING PROTEIN 157"/>
    <property type="match status" value="1"/>
</dbReference>
<dbReference type="AlphaFoldDB" id="A0A812DG07"/>
<evidence type="ECO:0008006" key="4">
    <source>
        <dbReference type="Google" id="ProtNLM"/>
    </source>
</evidence>
<feature type="coiled-coil region" evidence="1">
    <location>
        <begin position="232"/>
        <end position="494"/>
    </location>
</feature>